<accession>A0A1C5HIL9</accession>
<dbReference type="STRING" id="47864.GA0070560_104260"/>
<sequence length="346" mass="37904">MVTRQAVIQVVPGWVLRHNCRTGALRPALPGVYVDAILLRPAPWSPPLTPSALREPAAGDGPPTATVRPAQGGARVAGPGVREHVFGQLDLDTRRRVALAYADGRAALSSVTALDVWGLRRQSADEPTHLDTPHGSGLRPRPLLAVHHRHGLTMGPPGVVVRAGMPVVRLERALVDAWPLLPPADRAAPVIRAVNDRLTTPERIRAALATAPRLADRVQLRTLLARLDAGCRSPLEVWGHDHVFTGPGMPAFRRQTRVVVGRRVMYLDVYAERERVDFELDGATTHGDPRQREVDLRRDALLATVGVLVVRFAHRRLVHEPEAVRREVLAILASRQDRGEDSIVNT</sequence>
<dbReference type="Proteomes" id="UP000199408">
    <property type="component" value="Unassembled WGS sequence"/>
</dbReference>
<protein>
    <recommendedName>
        <fullName evidence="2">DUF559 domain-containing protein</fullName>
    </recommendedName>
</protein>
<dbReference type="EMBL" id="FMDN01000004">
    <property type="protein sequence ID" value="SCG45872.1"/>
    <property type="molecule type" value="Genomic_DNA"/>
</dbReference>
<reference evidence="4" key="1">
    <citation type="submission" date="2016-06" db="EMBL/GenBank/DDBJ databases">
        <authorList>
            <person name="Varghese N."/>
        </authorList>
    </citation>
    <scope>NUCLEOTIDE SEQUENCE [LARGE SCALE GENOMIC DNA]</scope>
    <source>
        <strain evidence="4">DSM 43171</strain>
    </source>
</reference>
<keyword evidence="4" id="KW-1185">Reference proteome</keyword>
<dbReference type="Gene3D" id="3.40.960.10">
    <property type="entry name" value="VSR Endonuclease"/>
    <property type="match status" value="1"/>
</dbReference>
<gene>
    <name evidence="3" type="ORF">GA0070560_104260</name>
</gene>
<dbReference type="Pfam" id="PF04480">
    <property type="entry name" value="DUF559"/>
    <property type="match status" value="1"/>
</dbReference>
<feature type="domain" description="DUF559" evidence="2">
    <location>
        <begin position="252"/>
        <end position="332"/>
    </location>
</feature>
<feature type="region of interest" description="Disordered" evidence="1">
    <location>
        <begin position="49"/>
        <end position="77"/>
    </location>
</feature>
<dbReference type="InterPro" id="IPR007569">
    <property type="entry name" value="DUF559"/>
</dbReference>
<organism evidence="3 4">
    <name type="scientific">Micromonospora halophytica</name>
    <dbReference type="NCBI Taxonomy" id="47864"/>
    <lineage>
        <taxon>Bacteria</taxon>
        <taxon>Bacillati</taxon>
        <taxon>Actinomycetota</taxon>
        <taxon>Actinomycetes</taxon>
        <taxon>Micromonosporales</taxon>
        <taxon>Micromonosporaceae</taxon>
        <taxon>Micromonospora</taxon>
    </lineage>
</organism>
<evidence type="ECO:0000256" key="1">
    <source>
        <dbReference type="SAM" id="MobiDB-lite"/>
    </source>
</evidence>
<evidence type="ECO:0000259" key="2">
    <source>
        <dbReference type="Pfam" id="PF04480"/>
    </source>
</evidence>
<proteinExistence type="predicted"/>
<dbReference type="AlphaFoldDB" id="A0A1C5HIL9"/>
<evidence type="ECO:0000313" key="4">
    <source>
        <dbReference type="Proteomes" id="UP000199408"/>
    </source>
</evidence>
<name>A0A1C5HIL9_9ACTN</name>
<evidence type="ECO:0000313" key="3">
    <source>
        <dbReference type="EMBL" id="SCG45872.1"/>
    </source>
</evidence>